<reference evidence="1" key="1">
    <citation type="submission" date="2016-04" db="EMBL/GenBank/DDBJ databases">
        <authorList>
            <person name="Evans L.H."/>
            <person name="Alamgir A."/>
            <person name="Owens N."/>
            <person name="Weber N.D."/>
            <person name="Virtaneva K."/>
            <person name="Barbian K."/>
            <person name="Babar A."/>
            <person name="Rosenke K."/>
        </authorList>
    </citation>
    <scope>NUCLEOTIDE SEQUENCE</scope>
    <source>
        <strain evidence="1">86-2</strain>
    </source>
</reference>
<accession>A0A212J546</accession>
<gene>
    <name evidence="1" type="ORF">KL86DYS2_10754</name>
</gene>
<dbReference type="EMBL" id="FLUL01000001">
    <property type="protein sequence ID" value="SBV94582.1"/>
    <property type="molecule type" value="Genomic_DNA"/>
</dbReference>
<organism evidence="1">
    <name type="scientific">uncultured Dysgonomonas sp</name>
    <dbReference type="NCBI Taxonomy" id="206096"/>
    <lineage>
        <taxon>Bacteria</taxon>
        <taxon>Pseudomonadati</taxon>
        <taxon>Bacteroidota</taxon>
        <taxon>Bacteroidia</taxon>
        <taxon>Bacteroidales</taxon>
        <taxon>Dysgonomonadaceae</taxon>
        <taxon>Dysgonomonas</taxon>
        <taxon>environmental samples</taxon>
    </lineage>
</organism>
<dbReference type="SUPFAM" id="SSF53383">
    <property type="entry name" value="PLP-dependent transferases"/>
    <property type="match status" value="1"/>
</dbReference>
<evidence type="ECO:0008006" key="2">
    <source>
        <dbReference type="Google" id="ProtNLM"/>
    </source>
</evidence>
<evidence type="ECO:0000313" key="1">
    <source>
        <dbReference type="EMBL" id="SBV94582.1"/>
    </source>
</evidence>
<sequence>MKEIGGYFELQLRKGEHYHKGALELNTARNCLEYILRAKKYKKIYIPYLNSEVIWEPIKKLGIESEFYSVDFRLNPIFYKELKEDEVFFYSDTYGIKCCTVLQLVKKFGKQLIVDNTHAFFSKPYEGIDTIYSPRKFFGLPDGAYLYTDTFLNEELEQDFSIPHMTHLMKRIEYGNASAAYQDYLDYCASLVGQPIKRMSNLASALLSNIDYENLKERQIKNFNYLHSVLGKDNKFEYDNFPSDTCPLSYMFYSEDRDLRKKLIANKIYVSTYWKETLELVEKNSVEYKIVNYLLPLPCDHRYDEEDMERIINVINS</sequence>
<protein>
    <recommendedName>
        <fullName evidence="2">DegT/DnrJ/EryC1/StrS aminotransferase family protein</fullName>
    </recommendedName>
</protein>
<dbReference type="InterPro" id="IPR015424">
    <property type="entry name" value="PyrdxlP-dep_Trfase"/>
</dbReference>
<dbReference type="AlphaFoldDB" id="A0A212J546"/>
<name>A0A212J546_9BACT</name>
<dbReference type="RefSeq" id="WP_296947289.1">
    <property type="nucleotide sequence ID" value="NZ_LT599021.1"/>
</dbReference>
<proteinExistence type="predicted"/>